<proteinExistence type="predicted"/>
<protein>
    <submittedName>
        <fullName evidence="3">Uncharacterized protein</fullName>
    </submittedName>
</protein>
<evidence type="ECO:0000256" key="2">
    <source>
        <dbReference type="SAM" id="SignalP"/>
    </source>
</evidence>
<evidence type="ECO:0000256" key="1">
    <source>
        <dbReference type="SAM" id="MobiDB-lite"/>
    </source>
</evidence>
<evidence type="ECO:0000313" key="4">
    <source>
        <dbReference type="Proteomes" id="UP000295096"/>
    </source>
</evidence>
<accession>A0A4R5QFF7</accession>
<feature type="signal peptide" evidence="2">
    <location>
        <begin position="1"/>
        <end position="19"/>
    </location>
</feature>
<dbReference type="Proteomes" id="UP000295096">
    <property type="component" value="Unassembled WGS sequence"/>
</dbReference>
<name>A0A4R5QFF7_9PROT</name>
<dbReference type="EMBL" id="SMSJ01000021">
    <property type="protein sequence ID" value="TDH61438.1"/>
    <property type="molecule type" value="Genomic_DNA"/>
</dbReference>
<gene>
    <name evidence="3" type="ORF">E2C06_16775</name>
</gene>
<comment type="caution">
    <text evidence="3">The sequence shown here is derived from an EMBL/GenBank/DDBJ whole genome shotgun (WGS) entry which is preliminary data.</text>
</comment>
<reference evidence="3 4" key="1">
    <citation type="journal article" date="2016" name="J. Microbiol.">
        <title>Dankookia rubra gen. nov., sp. nov., an alphaproteobacterium isolated from sediment of a shallow stream.</title>
        <authorList>
            <person name="Kim W.H."/>
            <person name="Kim D.H."/>
            <person name="Kang K."/>
            <person name="Ahn T.Y."/>
        </authorList>
    </citation>
    <scope>NUCLEOTIDE SEQUENCE [LARGE SCALE GENOMIC DNA]</scope>
    <source>
        <strain evidence="3 4">JCM30602</strain>
    </source>
</reference>
<dbReference type="AlphaFoldDB" id="A0A4R5QFF7"/>
<feature type="chain" id="PRO_5020193362" evidence="2">
    <location>
        <begin position="20"/>
        <end position="139"/>
    </location>
</feature>
<feature type="region of interest" description="Disordered" evidence="1">
    <location>
        <begin position="71"/>
        <end position="139"/>
    </location>
</feature>
<sequence length="139" mass="13962">MRLLPVLLPAVLACVPALAQDLPSCGPGREGMVACFGEKLCACRWAPGGTLTGRPPGHRWDCGVLRPACGVTPAGPPPGESPPISVMPFLQQNPAPSADGSAAQGSSPQAASSWPGGTPAPDPRLTPRNGAAAAPRGTR</sequence>
<dbReference type="OrthoDB" id="8482186at2"/>
<dbReference type="RefSeq" id="WP_133289761.1">
    <property type="nucleotide sequence ID" value="NZ_SMSJ01000021.1"/>
</dbReference>
<evidence type="ECO:0000313" key="3">
    <source>
        <dbReference type="EMBL" id="TDH61438.1"/>
    </source>
</evidence>
<feature type="compositionally biased region" description="Low complexity" evidence="1">
    <location>
        <begin position="82"/>
        <end position="117"/>
    </location>
</feature>
<keyword evidence="4" id="KW-1185">Reference proteome</keyword>
<organism evidence="3 4">
    <name type="scientific">Dankookia rubra</name>
    <dbReference type="NCBI Taxonomy" id="1442381"/>
    <lineage>
        <taxon>Bacteria</taxon>
        <taxon>Pseudomonadati</taxon>
        <taxon>Pseudomonadota</taxon>
        <taxon>Alphaproteobacteria</taxon>
        <taxon>Acetobacterales</taxon>
        <taxon>Roseomonadaceae</taxon>
        <taxon>Dankookia</taxon>
    </lineage>
</organism>
<keyword evidence="2" id="KW-0732">Signal</keyword>